<dbReference type="Gramene" id="PUZ55007">
    <property type="protein sequence ID" value="PUZ55007"/>
    <property type="gene ID" value="GQ55_5G177900"/>
</dbReference>
<gene>
    <name evidence="2" type="ORF">GQ55_5G177900</name>
</gene>
<evidence type="ECO:0000313" key="3">
    <source>
        <dbReference type="Proteomes" id="UP000244336"/>
    </source>
</evidence>
<protein>
    <submittedName>
        <fullName evidence="2">Uncharacterized protein</fullName>
    </submittedName>
</protein>
<proteinExistence type="predicted"/>
<evidence type="ECO:0000313" key="2">
    <source>
        <dbReference type="EMBL" id="PUZ55007.1"/>
    </source>
</evidence>
<sequence length="267" mass="28655">MWQATEANILKNPLIYFILTQCPLSSPPPPSLLSSHRSSAHRKGRPAASVLGPLPPSCPPPILLSYLSPLLPSASLRRQPSTNAWWCREGADPEGRRRACLSRLWRHGQDGHRVQASRSSWRPALLARERRHSEDLAWLLGVGLRVNLDAGEEEPRVAKDEGVGHVHGDVASGCGGGGGRLERQAMVLAGEAIGDVHVAVVAELGEQRVEAGQVELPSGGALGADHHAVAAAQEPRHGATTSSSKNHRDSTARSARNVPTRSPRLER</sequence>
<keyword evidence="3" id="KW-1185">Reference proteome</keyword>
<organism evidence="2 3">
    <name type="scientific">Panicum hallii var. hallii</name>
    <dbReference type="NCBI Taxonomy" id="1504633"/>
    <lineage>
        <taxon>Eukaryota</taxon>
        <taxon>Viridiplantae</taxon>
        <taxon>Streptophyta</taxon>
        <taxon>Embryophyta</taxon>
        <taxon>Tracheophyta</taxon>
        <taxon>Spermatophyta</taxon>
        <taxon>Magnoliopsida</taxon>
        <taxon>Liliopsida</taxon>
        <taxon>Poales</taxon>
        <taxon>Poaceae</taxon>
        <taxon>PACMAD clade</taxon>
        <taxon>Panicoideae</taxon>
        <taxon>Panicodae</taxon>
        <taxon>Paniceae</taxon>
        <taxon>Panicinae</taxon>
        <taxon>Panicum</taxon>
        <taxon>Panicum sect. Panicum</taxon>
    </lineage>
</organism>
<dbReference type="EMBL" id="CM009753">
    <property type="protein sequence ID" value="PUZ55007.1"/>
    <property type="molecule type" value="Genomic_DNA"/>
</dbReference>
<name>A0A2T7DHF0_9POAL</name>
<feature type="region of interest" description="Disordered" evidence="1">
    <location>
        <begin position="29"/>
        <end position="53"/>
    </location>
</feature>
<evidence type="ECO:0000256" key="1">
    <source>
        <dbReference type="SAM" id="MobiDB-lite"/>
    </source>
</evidence>
<dbReference type="Proteomes" id="UP000244336">
    <property type="component" value="Chromosome 5"/>
</dbReference>
<accession>A0A2T7DHF0</accession>
<reference evidence="2 3" key="1">
    <citation type="submission" date="2018-04" db="EMBL/GenBank/DDBJ databases">
        <title>WGS assembly of Panicum hallii var. hallii HAL2.</title>
        <authorList>
            <person name="Lovell J."/>
            <person name="Jenkins J."/>
            <person name="Lowry D."/>
            <person name="Mamidi S."/>
            <person name="Sreedasyam A."/>
            <person name="Weng X."/>
            <person name="Barry K."/>
            <person name="Bonette J."/>
            <person name="Campitelli B."/>
            <person name="Daum C."/>
            <person name="Gordon S."/>
            <person name="Gould B."/>
            <person name="Lipzen A."/>
            <person name="MacQueen A."/>
            <person name="Palacio-Mejia J."/>
            <person name="Plott C."/>
            <person name="Shakirov E."/>
            <person name="Shu S."/>
            <person name="Yoshinaga Y."/>
            <person name="Zane M."/>
            <person name="Rokhsar D."/>
            <person name="Grimwood J."/>
            <person name="Schmutz J."/>
            <person name="Juenger T."/>
        </authorList>
    </citation>
    <scope>NUCLEOTIDE SEQUENCE [LARGE SCALE GENOMIC DNA]</scope>
    <source>
        <strain evidence="3">cv. HAL2</strain>
    </source>
</reference>
<feature type="region of interest" description="Disordered" evidence="1">
    <location>
        <begin position="230"/>
        <end position="267"/>
    </location>
</feature>
<dbReference type="AlphaFoldDB" id="A0A2T7DHF0"/>